<protein>
    <submittedName>
        <fullName evidence="1">Uncharacterized protein</fullName>
    </submittedName>
</protein>
<accession>A0A426ZFD9</accession>
<dbReference type="AlphaFoldDB" id="A0A426ZFD9"/>
<sequence length="180" mass="20151">MCLLTVLSKVCHLVPYRRIELSSIWYTSIERYAQACRLVCVCVCLKPDCAIASAGSFHVALLPFLLAYPTFDDRSTAHLLVQLLALGARLLVLETSRQHRSAVHRRPGDTIGTTIAAFHAVISRIEARFRGNEPVNAHHRIPRHDSSSSPPSSSLLFVLCFVVYNEKGGVFIVHDWKERT</sequence>
<dbReference type="EMBL" id="AMZH03006889">
    <property type="protein sequence ID" value="RRT62695.1"/>
    <property type="molecule type" value="Genomic_DNA"/>
</dbReference>
<proteinExistence type="predicted"/>
<organism evidence="1 2">
    <name type="scientific">Ensete ventricosum</name>
    <name type="common">Abyssinian banana</name>
    <name type="synonym">Musa ensete</name>
    <dbReference type="NCBI Taxonomy" id="4639"/>
    <lineage>
        <taxon>Eukaryota</taxon>
        <taxon>Viridiplantae</taxon>
        <taxon>Streptophyta</taxon>
        <taxon>Embryophyta</taxon>
        <taxon>Tracheophyta</taxon>
        <taxon>Spermatophyta</taxon>
        <taxon>Magnoliopsida</taxon>
        <taxon>Liliopsida</taxon>
        <taxon>Zingiberales</taxon>
        <taxon>Musaceae</taxon>
        <taxon>Ensete</taxon>
    </lineage>
</organism>
<evidence type="ECO:0000313" key="1">
    <source>
        <dbReference type="EMBL" id="RRT62695.1"/>
    </source>
</evidence>
<dbReference type="Proteomes" id="UP000287651">
    <property type="component" value="Unassembled WGS sequence"/>
</dbReference>
<name>A0A426ZFD9_ENSVE</name>
<reference evidence="1 2" key="1">
    <citation type="journal article" date="2014" name="Agronomy (Basel)">
        <title>A Draft Genome Sequence for Ensete ventricosum, the Drought-Tolerant Tree Against Hunger.</title>
        <authorList>
            <person name="Harrison J."/>
            <person name="Moore K.A."/>
            <person name="Paszkiewicz K."/>
            <person name="Jones T."/>
            <person name="Grant M."/>
            <person name="Ambacheew D."/>
            <person name="Muzemil S."/>
            <person name="Studholme D.J."/>
        </authorList>
    </citation>
    <scope>NUCLEOTIDE SEQUENCE [LARGE SCALE GENOMIC DNA]</scope>
</reference>
<comment type="caution">
    <text evidence="1">The sequence shown here is derived from an EMBL/GenBank/DDBJ whole genome shotgun (WGS) entry which is preliminary data.</text>
</comment>
<evidence type="ECO:0000313" key="2">
    <source>
        <dbReference type="Proteomes" id="UP000287651"/>
    </source>
</evidence>
<gene>
    <name evidence="1" type="ORF">B296_00029752</name>
</gene>